<dbReference type="Proteomes" id="UP000011910">
    <property type="component" value="Unassembled WGS sequence"/>
</dbReference>
<name>M7N2L9_9BACT</name>
<reference evidence="3 4" key="1">
    <citation type="journal article" date="2013" name="Genome Announc.">
        <title>Draft Genome Sequence of Cesiribacter andamanensis Strain AMV16T, Isolated from a Soil Sample from a Mud Volcano in the Andaman Islands, India.</title>
        <authorList>
            <person name="Shivaji S."/>
            <person name="Ara S."/>
            <person name="Begum Z."/>
            <person name="Srinivas T.N."/>
            <person name="Singh A."/>
            <person name="Kumar Pinnaka A."/>
        </authorList>
    </citation>
    <scope>NUCLEOTIDE SEQUENCE [LARGE SCALE GENOMIC DNA]</scope>
    <source>
        <strain evidence="3 4">AMV16</strain>
    </source>
</reference>
<sequence>MAAGLRFCFLLVGLMLTGTVAMACTTCNPPLQAAIFRENFLSRFLFILLPFVVVGLICMRLSKLK</sequence>
<evidence type="ECO:0000256" key="2">
    <source>
        <dbReference type="SAM" id="SignalP"/>
    </source>
</evidence>
<keyword evidence="2" id="KW-0732">Signal</keyword>
<protein>
    <submittedName>
        <fullName evidence="3">Uncharacterized protein</fullName>
    </submittedName>
</protein>
<keyword evidence="1" id="KW-0472">Membrane</keyword>
<organism evidence="3 4">
    <name type="scientific">Cesiribacter andamanensis AMV16</name>
    <dbReference type="NCBI Taxonomy" id="1279009"/>
    <lineage>
        <taxon>Bacteria</taxon>
        <taxon>Pseudomonadati</taxon>
        <taxon>Bacteroidota</taxon>
        <taxon>Cytophagia</taxon>
        <taxon>Cytophagales</taxon>
        <taxon>Cesiribacteraceae</taxon>
        <taxon>Cesiribacter</taxon>
    </lineage>
</organism>
<evidence type="ECO:0000313" key="3">
    <source>
        <dbReference type="EMBL" id="EMR01547.1"/>
    </source>
</evidence>
<dbReference type="AlphaFoldDB" id="M7N2L9"/>
<dbReference type="PROSITE" id="PS51257">
    <property type="entry name" value="PROKAR_LIPOPROTEIN"/>
    <property type="match status" value="1"/>
</dbReference>
<feature type="chain" id="PRO_5004081597" evidence="2">
    <location>
        <begin position="24"/>
        <end position="65"/>
    </location>
</feature>
<comment type="caution">
    <text evidence="3">The sequence shown here is derived from an EMBL/GenBank/DDBJ whole genome shotgun (WGS) entry which is preliminary data.</text>
</comment>
<proteinExistence type="predicted"/>
<keyword evidence="1" id="KW-0812">Transmembrane</keyword>
<accession>M7N2L9</accession>
<evidence type="ECO:0000313" key="4">
    <source>
        <dbReference type="Proteomes" id="UP000011910"/>
    </source>
</evidence>
<gene>
    <name evidence="3" type="ORF">ADICEAN_03332</name>
</gene>
<evidence type="ECO:0000256" key="1">
    <source>
        <dbReference type="SAM" id="Phobius"/>
    </source>
</evidence>
<dbReference type="EMBL" id="AODQ01000107">
    <property type="protein sequence ID" value="EMR01547.1"/>
    <property type="molecule type" value="Genomic_DNA"/>
</dbReference>
<keyword evidence="4" id="KW-1185">Reference proteome</keyword>
<dbReference type="STRING" id="1279009.ADICEAN_03332"/>
<keyword evidence="1" id="KW-1133">Transmembrane helix</keyword>
<feature type="transmembrane region" description="Helical" evidence="1">
    <location>
        <begin position="39"/>
        <end position="59"/>
    </location>
</feature>
<feature type="signal peptide" evidence="2">
    <location>
        <begin position="1"/>
        <end position="23"/>
    </location>
</feature>